<protein>
    <recommendedName>
        <fullName evidence="1">VOC domain-containing protein</fullName>
    </recommendedName>
</protein>
<keyword evidence="3" id="KW-1185">Reference proteome</keyword>
<dbReference type="RefSeq" id="WP_179488429.1">
    <property type="nucleotide sequence ID" value="NZ_JACCCW010000001.1"/>
</dbReference>
<organism evidence="2 3">
    <name type="scientific">Granulicella arctica</name>
    <dbReference type="NCBI Taxonomy" id="940613"/>
    <lineage>
        <taxon>Bacteria</taxon>
        <taxon>Pseudomonadati</taxon>
        <taxon>Acidobacteriota</taxon>
        <taxon>Terriglobia</taxon>
        <taxon>Terriglobales</taxon>
        <taxon>Acidobacteriaceae</taxon>
        <taxon>Granulicella</taxon>
    </lineage>
</organism>
<dbReference type="Gene3D" id="3.10.180.10">
    <property type="entry name" value="2,3-Dihydroxybiphenyl 1,2-Dioxygenase, domain 1"/>
    <property type="match status" value="1"/>
</dbReference>
<feature type="domain" description="VOC" evidence="1">
    <location>
        <begin position="12"/>
        <end position="128"/>
    </location>
</feature>
<dbReference type="InterPro" id="IPR004360">
    <property type="entry name" value="Glyas_Fos-R_dOase_dom"/>
</dbReference>
<evidence type="ECO:0000259" key="1">
    <source>
        <dbReference type="PROSITE" id="PS51819"/>
    </source>
</evidence>
<proteinExistence type="predicted"/>
<dbReference type="SUPFAM" id="SSF54593">
    <property type="entry name" value="Glyoxalase/Bleomycin resistance protein/Dihydroxybiphenyl dioxygenase"/>
    <property type="match status" value="1"/>
</dbReference>
<dbReference type="Pfam" id="PF00903">
    <property type="entry name" value="Glyoxalase"/>
    <property type="match status" value="1"/>
</dbReference>
<dbReference type="InterPro" id="IPR037523">
    <property type="entry name" value="VOC_core"/>
</dbReference>
<name>A0A7Y9PF25_9BACT</name>
<accession>A0A7Y9PF25</accession>
<comment type="caution">
    <text evidence="2">The sequence shown here is derived from an EMBL/GenBank/DDBJ whole genome shotgun (WGS) entry which is preliminary data.</text>
</comment>
<dbReference type="InterPro" id="IPR029068">
    <property type="entry name" value="Glyas_Bleomycin-R_OHBP_Dase"/>
</dbReference>
<dbReference type="EMBL" id="JACCCW010000001">
    <property type="protein sequence ID" value="NYF78742.1"/>
    <property type="molecule type" value="Genomic_DNA"/>
</dbReference>
<dbReference type="PANTHER" id="PTHR33993">
    <property type="entry name" value="GLYOXALASE-RELATED"/>
    <property type="match status" value="1"/>
</dbReference>
<evidence type="ECO:0000313" key="3">
    <source>
        <dbReference type="Proteomes" id="UP000589520"/>
    </source>
</evidence>
<dbReference type="CDD" id="cd07247">
    <property type="entry name" value="SgaA_N_like"/>
    <property type="match status" value="1"/>
</dbReference>
<dbReference type="Proteomes" id="UP000589520">
    <property type="component" value="Unassembled WGS sequence"/>
</dbReference>
<gene>
    <name evidence="2" type="ORF">HDF17_001029</name>
</gene>
<dbReference type="PROSITE" id="PS51819">
    <property type="entry name" value="VOC"/>
    <property type="match status" value="1"/>
</dbReference>
<sequence length="128" mass="13744">MSETTTTAPQTPIHWFEIPCNDIDRATTFYETLLETTLTRHNLGEPMAIFAYSNGGTGGCITQHSKQKPGPQGTMVYLACNGVLDETIARVSKAGGLVLLPKTEIPGGFGSFACFRDTEGNHVGLHSV</sequence>
<dbReference type="InterPro" id="IPR052164">
    <property type="entry name" value="Anthracycline_SecMetBiosynth"/>
</dbReference>
<evidence type="ECO:0000313" key="2">
    <source>
        <dbReference type="EMBL" id="NYF78742.1"/>
    </source>
</evidence>
<dbReference type="PANTHER" id="PTHR33993:SF2">
    <property type="entry name" value="VOC DOMAIN-CONTAINING PROTEIN"/>
    <property type="match status" value="1"/>
</dbReference>
<dbReference type="AlphaFoldDB" id="A0A7Y9PF25"/>
<reference evidence="2 3" key="1">
    <citation type="submission" date="2020-07" db="EMBL/GenBank/DDBJ databases">
        <title>Genomic Encyclopedia of Type Strains, Phase IV (KMG-V): Genome sequencing to study the core and pangenomes of soil and plant-associated prokaryotes.</title>
        <authorList>
            <person name="Whitman W."/>
        </authorList>
    </citation>
    <scope>NUCLEOTIDE SEQUENCE [LARGE SCALE GENOMIC DNA]</scope>
    <source>
        <strain evidence="2 3">X4EP2</strain>
    </source>
</reference>